<feature type="non-terminal residue" evidence="1">
    <location>
        <position position="1"/>
    </location>
</feature>
<evidence type="ECO:0000313" key="1">
    <source>
        <dbReference type="EMBL" id="PON32577.1"/>
    </source>
</evidence>
<gene>
    <name evidence="1" type="ORF">PanWU01x14_360170</name>
</gene>
<keyword evidence="2" id="KW-1185">Reference proteome</keyword>
<name>A0A2P5A7R0_PARAD</name>
<dbReference type="Proteomes" id="UP000237105">
    <property type="component" value="Unassembled WGS sequence"/>
</dbReference>
<proteinExistence type="predicted"/>
<sequence>TEAELSQVGWMFVDELGKGNRGLEVVEILSGCGGRCC</sequence>
<dbReference type="AlphaFoldDB" id="A0A2P5A7R0"/>
<accession>A0A2P5A7R0</accession>
<comment type="caution">
    <text evidence="1">The sequence shown here is derived from an EMBL/GenBank/DDBJ whole genome shotgun (WGS) entry which is preliminary data.</text>
</comment>
<dbReference type="EMBL" id="JXTB01000802">
    <property type="protein sequence ID" value="PON32577.1"/>
    <property type="molecule type" value="Genomic_DNA"/>
</dbReference>
<evidence type="ECO:0000313" key="2">
    <source>
        <dbReference type="Proteomes" id="UP000237105"/>
    </source>
</evidence>
<organism evidence="1 2">
    <name type="scientific">Parasponia andersonii</name>
    <name type="common">Sponia andersonii</name>
    <dbReference type="NCBI Taxonomy" id="3476"/>
    <lineage>
        <taxon>Eukaryota</taxon>
        <taxon>Viridiplantae</taxon>
        <taxon>Streptophyta</taxon>
        <taxon>Embryophyta</taxon>
        <taxon>Tracheophyta</taxon>
        <taxon>Spermatophyta</taxon>
        <taxon>Magnoliopsida</taxon>
        <taxon>eudicotyledons</taxon>
        <taxon>Gunneridae</taxon>
        <taxon>Pentapetalae</taxon>
        <taxon>rosids</taxon>
        <taxon>fabids</taxon>
        <taxon>Rosales</taxon>
        <taxon>Cannabaceae</taxon>
        <taxon>Parasponia</taxon>
    </lineage>
</organism>
<reference evidence="2" key="1">
    <citation type="submission" date="2016-06" db="EMBL/GenBank/DDBJ databases">
        <title>Parallel loss of symbiosis genes in relatives of nitrogen-fixing non-legume Parasponia.</title>
        <authorList>
            <person name="Van Velzen R."/>
            <person name="Holmer R."/>
            <person name="Bu F."/>
            <person name="Rutten L."/>
            <person name="Van Zeijl A."/>
            <person name="Liu W."/>
            <person name="Santuari L."/>
            <person name="Cao Q."/>
            <person name="Sharma T."/>
            <person name="Shen D."/>
            <person name="Roswanjaya Y."/>
            <person name="Wardhani T."/>
            <person name="Kalhor M.S."/>
            <person name="Jansen J."/>
            <person name="Van den Hoogen J."/>
            <person name="Gungor B."/>
            <person name="Hartog M."/>
            <person name="Hontelez J."/>
            <person name="Verver J."/>
            <person name="Yang W.-C."/>
            <person name="Schijlen E."/>
            <person name="Repin R."/>
            <person name="Schilthuizen M."/>
            <person name="Schranz E."/>
            <person name="Heidstra R."/>
            <person name="Miyata K."/>
            <person name="Fedorova E."/>
            <person name="Kohlen W."/>
            <person name="Bisseling T."/>
            <person name="Smit S."/>
            <person name="Geurts R."/>
        </authorList>
    </citation>
    <scope>NUCLEOTIDE SEQUENCE [LARGE SCALE GENOMIC DNA]</scope>
    <source>
        <strain evidence="2">cv. WU1-14</strain>
    </source>
</reference>
<protein>
    <submittedName>
        <fullName evidence="1">Uncharacterized protein</fullName>
    </submittedName>
</protein>